<sequence length="164" mass="16708">MTTAAQLRKTALANPGAAAEGTAYTVAGTVFAALDADKRVHLRLPASEAEDLAAQIPAAERTPQGVRVPVAGIGGQALNHWVRRAWTAAAPPDLAAQAARAEQARPGDVGDLPGAIGRPATQALANAGITRLDQVAALGDAELAALHGVGPKAIRILREAVARR</sequence>
<gene>
    <name evidence="1" type="ORF">GFD30_00240</name>
</gene>
<evidence type="ECO:0008006" key="3">
    <source>
        <dbReference type="Google" id="ProtNLM"/>
    </source>
</evidence>
<organism evidence="1 2">
    <name type="scientific">Glycomyces albidus</name>
    <dbReference type="NCBI Taxonomy" id="2656774"/>
    <lineage>
        <taxon>Bacteria</taxon>
        <taxon>Bacillati</taxon>
        <taxon>Actinomycetota</taxon>
        <taxon>Actinomycetes</taxon>
        <taxon>Glycomycetales</taxon>
        <taxon>Glycomycetaceae</taxon>
        <taxon>Glycomyces</taxon>
    </lineage>
</organism>
<evidence type="ECO:0000313" key="1">
    <source>
        <dbReference type="EMBL" id="MQM24011.1"/>
    </source>
</evidence>
<dbReference type="Proteomes" id="UP000477750">
    <property type="component" value="Unassembled WGS sequence"/>
</dbReference>
<keyword evidence="2" id="KW-1185">Reference proteome</keyword>
<proteinExistence type="predicted"/>
<comment type="caution">
    <text evidence="1">The sequence shown here is derived from an EMBL/GenBank/DDBJ whole genome shotgun (WGS) entry which is preliminary data.</text>
</comment>
<accession>A0A6L5G3A7</accession>
<reference evidence="1 2" key="1">
    <citation type="submission" date="2019-10" db="EMBL/GenBank/DDBJ databases">
        <title>Glycomyces albidus sp. nov., a novel actinomycete isolated from rhizosphere soil of wheat (Triticum aestivum L.).</title>
        <authorList>
            <person name="Qian L."/>
        </authorList>
    </citation>
    <scope>NUCLEOTIDE SEQUENCE [LARGE SCALE GENOMIC DNA]</scope>
    <source>
        <strain evidence="1 2">NEAU-7082</strain>
    </source>
</reference>
<dbReference type="RefSeq" id="WP_153023226.1">
    <property type="nucleotide sequence ID" value="NZ_WIAO01000001.1"/>
</dbReference>
<dbReference type="AlphaFoldDB" id="A0A6L5G3A7"/>
<evidence type="ECO:0000313" key="2">
    <source>
        <dbReference type="Proteomes" id="UP000477750"/>
    </source>
</evidence>
<dbReference type="Gene3D" id="1.10.150.20">
    <property type="entry name" value="5' to 3' exonuclease, C-terminal subdomain"/>
    <property type="match status" value="1"/>
</dbReference>
<protein>
    <recommendedName>
        <fullName evidence="3">Helix-hairpin-helix domain-containing protein</fullName>
    </recommendedName>
</protein>
<name>A0A6L5G3A7_9ACTN</name>
<dbReference type="EMBL" id="WIAO01000001">
    <property type="protein sequence ID" value="MQM24011.1"/>
    <property type="molecule type" value="Genomic_DNA"/>
</dbReference>